<feature type="transmembrane region" description="Helical" evidence="1">
    <location>
        <begin position="39"/>
        <end position="58"/>
    </location>
</feature>
<protein>
    <submittedName>
        <fullName evidence="2">Uncharacterized protein</fullName>
    </submittedName>
</protein>
<keyword evidence="1" id="KW-0472">Membrane</keyword>
<dbReference type="RefSeq" id="WP_354658549.1">
    <property type="nucleotide sequence ID" value="NZ_JBEXAC010000001.1"/>
</dbReference>
<reference evidence="2 3" key="1">
    <citation type="submission" date="2024-06" db="EMBL/GenBank/DDBJ databases">
        <title>Chitinophaga defluvii sp. nov., isolated from municipal sewage.</title>
        <authorList>
            <person name="Zhang L."/>
        </authorList>
    </citation>
    <scope>NUCLEOTIDE SEQUENCE [LARGE SCALE GENOMIC DNA]</scope>
    <source>
        <strain evidence="2 3">H8</strain>
    </source>
</reference>
<comment type="caution">
    <text evidence="2">The sequence shown here is derived from an EMBL/GenBank/DDBJ whole genome shotgun (WGS) entry which is preliminary data.</text>
</comment>
<evidence type="ECO:0000256" key="1">
    <source>
        <dbReference type="SAM" id="Phobius"/>
    </source>
</evidence>
<evidence type="ECO:0000313" key="2">
    <source>
        <dbReference type="EMBL" id="MET6995901.1"/>
    </source>
</evidence>
<proteinExistence type="predicted"/>
<keyword evidence="1" id="KW-1133">Transmembrane helix</keyword>
<sequence>MKMLSLLLHPGTKYGNANNAAETTPLSPVSRSRQEDRTIAVIMIVLAVICAVLFLQSGNDAFWSWLEK</sequence>
<gene>
    <name evidence="2" type="ORF">ABR189_00915</name>
</gene>
<organism evidence="2 3">
    <name type="scientific">Chitinophaga defluvii</name>
    <dbReference type="NCBI Taxonomy" id="3163343"/>
    <lineage>
        <taxon>Bacteria</taxon>
        <taxon>Pseudomonadati</taxon>
        <taxon>Bacteroidota</taxon>
        <taxon>Chitinophagia</taxon>
        <taxon>Chitinophagales</taxon>
        <taxon>Chitinophagaceae</taxon>
        <taxon>Chitinophaga</taxon>
    </lineage>
</organism>
<accession>A0ABV2SYR0</accession>
<keyword evidence="3" id="KW-1185">Reference proteome</keyword>
<dbReference type="Proteomes" id="UP001549749">
    <property type="component" value="Unassembled WGS sequence"/>
</dbReference>
<dbReference type="EMBL" id="JBEXAC010000001">
    <property type="protein sequence ID" value="MET6995901.1"/>
    <property type="molecule type" value="Genomic_DNA"/>
</dbReference>
<keyword evidence="1" id="KW-0812">Transmembrane</keyword>
<name>A0ABV2SYR0_9BACT</name>
<evidence type="ECO:0000313" key="3">
    <source>
        <dbReference type="Proteomes" id="UP001549749"/>
    </source>
</evidence>